<feature type="signal peptide" evidence="1">
    <location>
        <begin position="1"/>
        <end position="15"/>
    </location>
</feature>
<dbReference type="AlphaFoldDB" id="A0AAD8AIB5"/>
<comment type="caution">
    <text evidence="2">The sequence shown here is derived from an EMBL/GenBank/DDBJ whole genome shotgun (WGS) entry which is preliminary data.</text>
</comment>
<feature type="non-terminal residue" evidence="2">
    <location>
        <position position="100"/>
    </location>
</feature>
<feature type="non-terminal residue" evidence="2">
    <location>
        <position position="1"/>
    </location>
</feature>
<evidence type="ECO:0000256" key="1">
    <source>
        <dbReference type="SAM" id="SignalP"/>
    </source>
</evidence>
<feature type="chain" id="PRO_5042228548" evidence="1">
    <location>
        <begin position="16"/>
        <end position="100"/>
    </location>
</feature>
<dbReference type="Proteomes" id="UP001233999">
    <property type="component" value="Unassembled WGS sequence"/>
</dbReference>
<keyword evidence="3" id="KW-1185">Reference proteome</keyword>
<proteinExistence type="predicted"/>
<protein>
    <submittedName>
        <fullName evidence="2">Uncharacterized protein</fullName>
    </submittedName>
</protein>
<gene>
    <name evidence="2" type="ORF">L9F63_010588</name>
</gene>
<name>A0AAD8AIB5_DIPPU</name>
<reference evidence="2" key="2">
    <citation type="submission" date="2023-05" db="EMBL/GenBank/DDBJ databases">
        <authorList>
            <person name="Fouks B."/>
        </authorList>
    </citation>
    <scope>NUCLEOTIDE SEQUENCE</scope>
    <source>
        <strain evidence="2">Stay&amp;Tobe</strain>
        <tissue evidence="2">Testes</tissue>
    </source>
</reference>
<evidence type="ECO:0000313" key="3">
    <source>
        <dbReference type="Proteomes" id="UP001233999"/>
    </source>
</evidence>
<accession>A0AAD8AIB5</accession>
<keyword evidence="1" id="KW-0732">Signal</keyword>
<evidence type="ECO:0000313" key="2">
    <source>
        <dbReference type="EMBL" id="KAJ9598727.1"/>
    </source>
</evidence>
<sequence length="100" mass="11728">FILVLFLAFYARVDLYDFVYIVIFCKLNTNYNVSLINRFYCKTFAMNNIIIRCYPESTLTWTHLALLGNYIGIFLILNGLTESIRLILHHFSREYGEGGD</sequence>
<organism evidence="2 3">
    <name type="scientific">Diploptera punctata</name>
    <name type="common">Pacific beetle cockroach</name>
    <dbReference type="NCBI Taxonomy" id="6984"/>
    <lineage>
        <taxon>Eukaryota</taxon>
        <taxon>Metazoa</taxon>
        <taxon>Ecdysozoa</taxon>
        <taxon>Arthropoda</taxon>
        <taxon>Hexapoda</taxon>
        <taxon>Insecta</taxon>
        <taxon>Pterygota</taxon>
        <taxon>Neoptera</taxon>
        <taxon>Polyneoptera</taxon>
        <taxon>Dictyoptera</taxon>
        <taxon>Blattodea</taxon>
        <taxon>Blaberoidea</taxon>
        <taxon>Blaberidae</taxon>
        <taxon>Diplopterinae</taxon>
        <taxon>Diploptera</taxon>
    </lineage>
</organism>
<dbReference type="EMBL" id="JASPKZ010001192">
    <property type="protein sequence ID" value="KAJ9598727.1"/>
    <property type="molecule type" value="Genomic_DNA"/>
</dbReference>
<reference evidence="2" key="1">
    <citation type="journal article" date="2023" name="IScience">
        <title>Live-bearing cockroach genome reveals convergent evolutionary mechanisms linked to viviparity in insects and beyond.</title>
        <authorList>
            <person name="Fouks B."/>
            <person name="Harrison M.C."/>
            <person name="Mikhailova A.A."/>
            <person name="Marchal E."/>
            <person name="English S."/>
            <person name="Carruthers M."/>
            <person name="Jennings E.C."/>
            <person name="Chiamaka E.L."/>
            <person name="Frigard R.A."/>
            <person name="Pippel M."/>
            <person name="Attardo G.M."/>
            <person name="Benoit J.B."/>
            <person name="Bornberg-Bauer E."/>
            <person name="Tobe S.S."/>
        </authorList>
    </citation>
    <scope>NUCLEOTIDE SEQUENCE</scope>
    <source>
        <strain evidence="2">Stay&amp;Tobe</strain>
    </source>
</reference>